<evidence type="ECO:0000256" key="4">
    <source>
        <dbReference type="ARBA" id="ARBA00023180"/>
    </source>
</evidence>
<dbReference type="GO" id="GO:0004601">
    <property type="term" value="F:peroxidase activity"/>
    <property type="evidence" value="ECO:0007669"/>
    <property type="project" value="UniProtKB-KW"/>
</dbReference>
<sequence>MAAYIVQMSRDHGIPSYMQWREHCNLESVQSFASMSSKFLLAFEYHNSFFSFLPSVNASLLEQLYEAPEDVDLIVGGLAEAPLPGALLGPTLSCLFAQQMQKTKRGDRFWYENFFYPSAFSSAQLEEIRKTTLARVICDTSDDIQSIQQNVFTLQDEYGYVVLAPCSTLTESRHKFMCICFCFI</sequence>
<evidence type="ECO:0000256" key="1">
    <source>
        <dbReference type="ARBA" id="ARBA00004613"/>
    </source>
</evidence>
<keyword evidence="3 5" id="KW-0560">Oxidoreductase</keyword>
<comment type="subcellular location">
    <subcellularLocation>
        <location evidence="1">Secreted</location>
    </subcellularLocation>
</comment>
<dbReference type="PANTHER" id="PTHR11475:SF4">
    <property type="entry name" value="CHORION PEROXIDASE"/>
    <property type="match status" value="1"/>
</dbReference>
<keyword evidence="6" id="KW-1185">Reference proteome</keyword>
<dbReference type="Proteomes" id="UP000053660">
    <property type="component" value="Unassembled WGS sequence"/>
</dbReference>
<evidence type="ECO:0000313" key="5">
    <source>
        <dbReference type="EMBL" id="KHJ97172.1"/>
    </source>
</evidence>
<dbReference type="InterPro" id="IPR037120">
    <property type="entry name" value="Haem_peroxidase_sf_animal"/>
</dbReference>
<reference evidence="5 6" key="1">
    <citation type="submission" date="2014-03" db="EMBL/GenBank/DDBJ databases">
        <title>Draft genome of the hookworm Oesophagostomum dentatum.</title>
        <authorList>
            <person name="Mitreva M."/>
        </authorList>
    </citation>
    <scope>NUCLEOTIDE SEQUENCE [LARGE SCALE GENOMIC DNA]</scope>
    <source>
        <strain evidence="5 6">OD-Hann</strain>
    </source>
</reference>
<organism evidence="5 6">
    <name type="scientific">Oesophagostomum dentatum</name>
    <name type="common">Nodular worm</name>
    <dbReference type="NCBI Taxonomy" id="61180"/>
    <lineage>
        <taxon>Eukaryota</taxon>
        <taxon>Metazoa</taxon>
        <taxon>Ecdysozoa</taxon>
        <taxon>Nematoda</taxon>
        <taxon>Chromadorea</taxon>
        <taxon>Rhabditida</taxon>
        <taxon>Rhabditina</taxon>
        <taxon>Rhabditomorpha</taxon>
        <taxon>Strongyloidea</taxon>
        <taxon>Strongylidae</taxon>
        <taxon>Oesophagostomum</taxon>
    </lineage>
</organism>
<dbReference type="AlphaFoldDB" id="A0A0B1TMZ7"/>
<dbReference type="PANTHER" id="PTHR11475">
    <property type="entry name" value="OXIDASE/PEROXIDASE"/>
    <property type="match status" value="1"/>
</dbReference>
<keyword evidence="2" id="KW-0964">Secreted</keyword>
<dbReference type="GO" id="GO:0020037">
    <property type="term" value="F:heme binding"/>
    <property type="evidence" value="ECO:0007669"/>
    <property type="project" value="InterPro"/>
</dbReference>
<proteinExistence type="predicted"/>
<keyword evidence="4" id="KW-0325">Glycoprotein</keyword>
<dbReference type="Gene3D" id="1.10.640.10">
    <property type="entry name" value="Haem peroxidase domain superfamily, animal type"/>
    <property type="match status" value="1"/>
</dbReference>
<dbReference type="SUPFAM" id="SSF48113">
    <property type="entry name" value="Heme-dependent peroxidases"/>
    <property type="match status" value="1"/>
</dbReference>
<dbReference type="GO" id="GO:0006979">
    <property type="term" value="P:response to oxidative stress"/>
    <property type="evidence" value="ECO:0007669"/>
    <property type="project" value="InterPro"/>
</dbReference>
<evidence type="ECO:0000256" key="2">
    <source>
        <dbReference type="ARBA" id="ARBA00022525"/>
    </source>
</evidence>
<dbReference type="GO" id="GO:0005576">
    <property type="term" value="C:extracellular region"/>
    <property type="evidence" value="ECO:0007669"/>
    <property type="project" value="UniProtKB-SubCell"/>
</dbReference>
<dbReference type="Pfam" id="PF03098">
    <property type="entry name" value="An_peroxidase"/>
    <property type="match status" value="1"/>
</dbReference>
<gene>
    <name evidence="5" type="ORF">OESDEN_02855</name>
</gene>
<dbReference type="EMBL" id="KN549501">
    <property type="protein sequence ID" value="KHJ97172.1"/>
    <property type="molecule type" value="Genomic_DNA"/>
</dbReference>
<name>A0A0B1TMZ7_OESDE</name>
<dbReference type="InterPro" id="IPR010255">
    <property type="entry name" value="Haem_peroxidase_sf"/>
</dbReference>
<keyword evidence="3 5" id="KW-0575">Peroxidase</keyword>
<protein>
    <submittedName>
        <fullName evidence="5">Animal hem peroxidase</fullName>
    </submittedName>
</protein>
<evidence type="ECO:0000313" key="6">
    <source>
        <dbReference type="Proteomes" id="UP000053660"/>
    </source>
</evidence>
<accession>A0A0B1TMZ7</accession>
<dbReference type="PROSITE" id="PS50292">
    <property type="entry name" value="PEROXIDASE_3"/>
    <property type="match status" value="1"/>
</dbReference>
<dbReference type="OrthoDB" id="823504at2759"/>
<evidence type="ECO:0000256" key="3">
    <source>
        <dbReference type="ARBA" id="ARBA00022559"/>
    </source>
</evidence>
<dbReference type="InterPro" id="IPR019791">
    <property type="entry name" value="Haem_peroxidase_animal"/>
</dbReference>